<dbReference type="AlphaFoldDB" id="F4S3Y8"/>
<dbReference type="OrthoDB" id="2496730at2759"/>
<dbReference type="KEGG" id="mlr:MELLADRAFT_67654"/>
<proteinExistence type="predicted"/>
<organism evidence="3">
    <name type="scientific">Melampsora larici-populina (strain 98AG31 / pathotype 3-4-7)</name>
    <name type="common">Poplar leaf rust fungus</name>
    <dbReference type="NCBI Taxonomy" id="747676"/>
    <lineage>
        <taxon>Eukaryota</taxon>
        <taxon>Fungi</taxon>
        <taxon>Dikarya</taxon>
        <taxon>Basidiomycota</taxon>
        <taxon>Pucciniomycotina</taxon>
        <taxon>Pucciniomycetes</taxon>
        <taxon>Pucciniales</taxon>
        <taxon>Melampsoraceae</taxon>
        <taxon>Melampsora</taxon>
    </lineage>
</organism>
<name>F4S3Y8_MELLP</name>
<dbReference type="RefSeq" id="XP_007416068.1">
    <property type="nucleotide sequence ID" value="XM_007416006.1"/>
</dbReference>
<dbReference type="GeneID" id="18930871"/>
<dbReference type="Proteomes" id="UP000001072">
    <property type="component" value="Unassembled WGS sequence"/>
</dbReference>
<dbReference type="InParanoid" id="F4S3Y8"/>
<accession>F4S3Y8</accession>
<sequence>MSFKLTILSVLVVLSTTWVSNAKTPFPAPAPPSGPHSQCGIWRSTFAPDQGIQSSSANLLTSKQTQALKSLTKRSSLRRRIDPSEPTQMIADATGAPGACGSPYASDDNVVCLWNGAGFAQPASGNPTPGWVTGSSPNNCYRSIWVQANGKMSRGVLAESCAIFGSDETVDLPTGCSAIFISGNMFAELGYTSDVGSITIDSWDFDSPHQNAW</sequence>
<keyword evidence="1" id="KW-0732">Signal</keyword>
<reference evidence="3" key="1">
    <citation type="journal article" date="2011" name="Proc. Natl. Acad. Sci. U.S.A.">
        <title>Obligate biotrophy features unraveled by the genomic analysis of rust fungi.</title>
        <authorList>
            <person name="Duplessis S."/>
            <person name="Cuomo C.A."/>
            <person name="Lin Y.-C."/>
            <person name="Aerts A."/>
            <person name="Tisserant E."/>
            <person name="Veneault-Fourrey C."/>
            <person name="Joly D.L."/>
            <person name="Hacquard S."/>
            <person name="Amselem J."/>
            <person name="Cantarel B.L."/>
            <person name="Chiu R."/>
            <person name="Coutinho P.M."/>
            <person name="Feau N."/>
            <person name="Field M."/>
            <person name="Frey P."/>
            <person name="Gelhaye E."/>
            <person name="Goldberg J."/>
            <person name="Grabherr M.G."/>
            <person name="Kodira C.D."/>
            <person name="Kohler A."/>
            <person name="Kuees U."/>
            <person name="Lindquist E.A."/>
            <person name="Lucas S.M."/>
            <person name="Mago R."/>
            <person name="Mauceli E."/>
            <person name="Morin E."/>
            <person name="Murat C."/>
            <person name="Pangilinan J.L."/>
            <person name="Park R."/>
            <person name="Pearson M."/>
            <person name="Quesneville H."/>
            <person name="Rouhier N."/>
            <person name="Sakthikumar S."/>
            <person name="Salamov A.A."/>
            <person name="Schmutz J."/>
            <person name="Selles B."/>
            <person name="Shapiro H."/>
            <person name="Tanguay P."/>
            <person name="Tuskan G.A."/>
            <person name="Henrissat B."/>
            <person name="Van de Peer Y."/>
            <person name="Rouze P."/>
            <person name="Ellis J.G."/>
            <person name="Dodds P.N."/>
            <person name="Schein J.E."/>
            <person name="Zhong S."/>
            <person name="Hamelin R.C."/>
            <person name="Grigoriev I.V."/>
            <person name="Szabo L.J."/>
            <person name="Martin F."/>
        </authorList>
    </citation>
    <scope>NUCLEOTIDE SEQUENCE [LARGE SCALE GENOMIC DNA]</scope>
    <source>
        <strain evidence="3">98AG31 / pathotype 3-4-7</strain>
    </source>
</reference>
<feature type="signal peptide" evidence="1">
    <location>
        <begin position="1"/>
        <end position="22"/>
    </location>
</feature>
<protein>
    <submittedName>
        <fullName evidence="2">Secreted protein</fullName>
    </submittedName>
</protein>
<evidence type="ECO:0000313" key="2">
    <source>
        <dbReference type="EMBL" id="EGG00614.1"/>
    </source>
</evidence>
<dbReference type="EMBL" id="GL883145">
    <property type="protein sequence ID" value="EGG00614.1"/>
    <property type="molecule type" value="Genomic_DNA"/>
</dbReference>
<feature type="chain" id="PRO_5003321973" evidence="1">
    <location>
        <begin position="23"/>
        <end position="213"/>
    </location>
</feature>
<evidence type="ECO:0000256" key="1">
    <source>
        <dbReference type="SAM" id="SignalP"/>
    </source>
</evidence>
<dbReference type="HOGENOM" id="CLU_1315643_0_0_1"/>
<dbReference type="VEuPathDB" id="FungiDB:MELLADRAFT_67654"/>
<evidence type="ECO:0000313" key="3">
    <source>
        <dbReference type="Proteomes" id="UP000001072"/>
    </source>
</evidence>
<keyword evidence="3" id="KW-1185">Reference proteome</keyword>
<gene>
    <name evidence="2" type="ORF">MELLADRAFT_67654</name>
</gene>